<feature type="domain" description="FAD/NAD(P)-binding" evidence="9">
    <location>
        <begin position="78"/>
        <end position="222"/>
    </location>
</feature>
<comment type="caution">
    <text evidence="11">The sequence shown here is derived from an EMBL/GenBank/DDBJ whole genome shotgun (WGS) entry which is preliminary data.</text>
</comment>
<feature type="domain" description="Mitochondrial apoptosis-inducing factor C-terminal" evidence="10">
    <location>
        <begin position="225"/>
        <end position="266"/>
    </location>
</feature>
<dbReference type="InterPro" id="IPR016156">
    <property type="entry name" value="FAD/NAD-linked_Rdtase_dimer_sf"/>
</dbReference>
<dbReference type="InterPro" id="IPR036188">
    <property type="entry name" value="FAD/NAD-bd_sf"/>
</dbReference>
<dbReference type="GO" id="GO:0005737">
    <property type="term" value="C:cytoplasm"/>
    <property type="evidence" value="ECO:0007669"/>
    <property type="project" value="TreeGrafter"/>
</dbReference>
<evidence type="ECO:0000256" key="7">
    <source>
        <dbReference type="ARBA" id="ARBA00023027"/>
    </source>
</evidence>
<sequence>MNPTLGAHMTTYQYLIIGGGMAADSAAHGIREIDKDGSIAILSADVDSPYPRPALSKKLWTDPEFTWGKTDLSTAADTGAELAAALVQQGCEVSLVTPDPVLGSSQFPAQIASEYQKLFADAGVHLVTGHRVSSVRKYENAEVTLDDGIILEADDVVAGLGATPVTNLAEDAGLTVDNGVVVDEYLRTDDPAIWAAGDIANYPDPVLGRTRVEHVDNATMMGKAAGRSMAGSDAPYTHTPMMYSQVFGVRWEAVGALDSSLETTAVEVGDGQVVYYLKDGKPVGVLLRNLPGRTDEAVKVLADPPEDLSDAIN</sequence>
<dbReference type="InterPro" id="IPR023753">
    <property type="entry name" value="FAD/NAD-binding_dom"/>
</dbReference>
<dbReference type="InterPro" id="IPR029324">
    <property type="entry name" value="AIF_C"/>
</dbReference>
<dbReference type="Proteomes" id="UP001309299">
    <property type="component" value="Unassembled WGS sequence"/>
</dbReference>
<dbReference type="Pfam" id="PF07992">
    <property type="entry name" value="Pyr_redox_2"/>
    <property type="match status" value="1"/>
</dbReference>
<gene>
    <name evidence="11" type="ORF">V7F78_01940</name>
</gene>
<evidence type="ECO:0000256" key="1">
    <source>
        <dbReference type="ARBA" id="ARBA00001974"/>
    </source>
</evidence>
<dbReference type="SUPFAM" id="SSF51905">
    <property type="entry name" value="FAD/NAD(P)-binding domain"/>
    <property type="match status" value="1"/>
</dbReference>
<keyword evidence="2" id="KW-0285">Flavoprotein</keyword>
<organism evidence="11 12">
    <name type="scientific">Cutibacterium avidum</name>
    <dbReference type="NCBI Taxonomy" id="33010"/>
    <lineage>
        <taxon>Bacteria</taxon>
        <taxon>Bacillati</taxon>
        <taxon>Actinomycetota</taxon>
        <taxon>Actinomycetes</taxon>
        <taxon>Propionibacteriales</taxon>
        <taxon>Propionibacteriaceae</taxon>
        <taxon>Cutibacterium</taxon>
    </lineage>
</organism>
<dbReference type="InterPro" id="IPR050446">
    <property type="entry name" value="FAD-oxidoreductase/Apoptosis"/>
</dbReference>
<evidence type="ECO:0000313" key="11">
    <source>
        <dbReference type="EMBL" id="MEH1545798.1"/>
    </source>
</evidence>
<dbReference type="PRINTS" id="PR00368">
    <property type="entry name" value="FADPNR"/>
</dbReference>
<comment type="catalytic activity">
    <reaction evidence="8">
        <text>A + NADH + H(+) = AH2 + NAD(+)</text>
        <dbReference type="Rhea" id="RHEA:11356"/>
        <dbReference type="ChEBI" id="CHEBI:13193"/>
        <dbReference type="ChEBI" id="CHEBI:15378"/>
        <dbReference type="ChEBI" id="CHEBI:17499"/>
        <dbReference type="ChEBI" id="CHEBI:57540"/>
        <dbReference type="ChEBI" id="CHEBI:57945"/>
    </reaction>
</comment>
<keyword evidence="4" id="KW-0274">FAD</keyword>
<reference evidence="11" key="1">
    <citation type="submission" date="2024-02" db="EMBL/GenBank/DDBJ databases">
        <title>Bacterial skin colonization with Propionibacterium avidum as a risk factor for Periprosthetic Joint Infections - a single-center prospective study.</title>
        <authorList>
            <person name="Achermann Y."/>
        </authorList>
    </citation>
    <scope>NUCLEOTIDE SEQUENCE</scope>
    <source>
        <strain evidence="11">PAVI-2017310195</strain>
    </source>
</reference>
<evidence type="ECO:0000256" key="3">
    <source>
        <dbReference type="ARBA" id="ARBA00022703"/>
    </source>
</evidence>
<evidence type="ECO:0000259" key="9">
    <source>
        <dbReference type="Pfam" id="PF07992"/>
    </source>
</evidence>
<evidence type="ECO:0000313" key="12">
    <source>
        <dbReference type="Proteomes" id="UP001309299"/>
    </source>
</evidence>
<dbReference type="GO" id="GO:0046983">
    <property type="term" value="F:protein dimerization activity"/>
    <property type="evidence" value="ECO:0007669"/>
    <property type="project" value="InterPro"/>
</dbReference>
<protein>
    <submittedName>
        <fullName evidence="11">FAD-dependent oxidoreductase</fullName>
    </submittedName>
</protein>
<dbReference type="Gene3D" id="3.50.50.60">
    <property type="entry name" value="FAD/NAD(P)-binding domain"/>
    <property type="match status" value="4"/>
</dbReference>
<proteinExistence type="predicted"/>
<comment type="cofactor">
    <cofactor evidence="1">
        <name>FAD</name>
        <dbReference type="ChEBI" id="CHEBI:57692"/>
    </cofactor>
</comment>
<dbReference type="AlphaFoldDB" id="A0AB35XH48"/>
<keyword evidence="3" id="KW-0053">Apoptosis</keyword>
<evidence type="ECO:0000256" key="6">
    <source>
        <dbReference type="ARBA" id="ARBA00023002"/>
    </source>
</evidence>
<keyword evidence="6" id="KW-0560">Oxidoreductase</keyword>
<dbReference type="GO" id="GO:0016174">
    <property type="term" value="F:NAD(P)H oxidase H2O2-forming activity"/>
    <property type="evidence" value="ECO:0007669"/>
    <property type="project" value="TreeGrafter"/>
</dbReference>
<accession>A0AB35XH48</accession>
<evidence type="ECO:0000259" key="10">
    <source>
        <dbReference type="Pfam" id="PF14721"/>
    </source>
</evidence>
<dbReference type="PANTHER" id="PTHR43557">
    <property type="entry name" value="APOPTOSIS-INDUCING FACTOR 1"/>
    <property type="match status" value="1"/>
</dbReference>
<dbReference type="EMBL" id="JBAKUA010000002">
    <property type="protein sequence ID" value="MEH1545798.1"/>
    <property type="molecule type" value="Genomic_DNA"/>
</dbReference>
<evidence type="ECO:0000256" key="8">
    <source>
        <dbReference type="ARBA" id="ARBA00047786"/>
    </source>
</evidence>
<keyword evidence="7" id="KW-0520">NAD</keyword>
<keyword evidence="5" id="KW-0809">Transit peptide</keyword>
<dbReference type="GO" id="GO:0033108">
    <property type="term" value="P:mitochondrial respiratory chain complex assembly"/>
    <property type="evidence" value="ECO:0007669"/>
    <property type="project" value="TreeGrafter"/>
</dbReference>
<name>A0AB35XH48_9ACTN</name>
<evidence type="ECO:0000256" key="2">
    <source>
        <dbReference type="ARBA" id="ARBA00022630"/>
    </source>
</evidence>
<dbReference type="RefSeq" id="WP_036975666.1">
    <property type="nucleotide sequence ID" value="NZ_CABKSM010000001.1"/>
</dbReference>
<evidence type="ECO:0000256" key="5">
    <source>
        <dbReference type="ARBA" id="ARBA00022946"/>
    </source>
</evidence>
<dbReference type="SUPFAM" id="SSF55424">
    <property type="entry name" value="FAD/NAD-linked reductases, dimerisation (C-terminal) domain"/>
    <property type="match status" value="1"/>
</dbReference>
<dbReference type="PANTHER" id="PTHR43557:SF4">
    <property type="entry name" value="APOPTOSIS-INDUCING FACTOR 1, MITOCHONDRIAL"/>
    <property type="match status" value="1"/>
</dbReference>
<dbReference type="Pfam" id="PF14721">
    <property type="entry name" value="AIF_C"/>
    <property type="match status" value="1"/>
</dbReference>
<evidence type="ECO:0000256" key="4">
    <source>
        <dbReference type="ARBA" id="ARBA00022827"/>
    </source>
</evidence>
<dbReference type="Gene3D" id="3.30.390.30">
    <property type="match status" value="1"/>
</dbReference>
<dbReference type="GO" id="GO:0012501">
    <property type="term" value="P:programmed cell death"/>
    <property type="evidence" value="ECO:0007669"/>
    <property type="project" value="TreeGrafter"/>
</dbReference>
<dbReference type="GO" id="GO:0071949">
    <property type="term" value="F:FAD binding"/>
    <property type="evidence" value="ECO:0007669"/>
    <property type="project" value="TreeGrafter"/>
</dbReference>